<dbReference type="InterPro" id="IPR033469">
    <property type="entry name" value="CYTH-like_dom_sf"/>
</dbReference>
<proteinExistence type="predicted"/>
<dbReference type="AlphaFoldDB" id="A0A4Q4ZJW0"/>
<accession>A0A4Q4ZJW0</accession>
<name>A0A4Q4ZJW0_9ACTN</name>
<keyword evidence="3" id="KW-1185">Reference proteome</keyword>
<reference evidence="2 3" key="1">
    <citation type="submission" date="2019-01" db="EMBL/GenBank/DDBJ databases">
        <title>Nocardioides guangzhouensis sp. nov., an actinobacterium isolated from soil.</title>
        <authorList>
            <person name="Fu Y."/>
            <person name="Cai Y."/>
            <person name="Lin Z."/>
            <person name="Chen P."/>
        </authorList>
    </citation>
    <scope>NUCLEOTIDE SEQUENCE [LARGE SCALE GENOMIC DNA]</scope>
    <source>
        <strain evidence="2 3">130</strain>
    </source>
</reference>
<organism evidence="2 3">
    <name type="scientific">Nocardioides guangzhouensis</name>
    <dbReference type="NCBI Taxonomy" id="2497878"/>
    <lineage>
        <taxon>Bacteria</taxon>
        <taxon>Bacillati</taxon>
        <taxon>Actinomycetota</taxon>
        <taxon>Actinomycetes</taxon>
        <taxon>Propionibacteriales</taxon>
        <taxon>Nocardioidaceae</taxon>
        <taxon>Nocardioides</taxon>
    </lineage>
</organism>
<feature type="domain" description="CHAD" evidence="1">
    <location>
        <begin position="206"/>
        <end position="494"/>
    </location>
</feature>
<protein>
    <submittedName>
        <fullName evidence="2">CHAD domain-containing protein</fullName>
    </submittedName>
</protein>
<dbReference type="OrthoDB" id="9777271at2"/>
<sequence>MARTIEMRYDATAGLPALEGLPGSTGTVDGAVDEWDTVYFDTVSLELTAAGVVLCRREGGGEPGWFLTVPMSGEDLDVRVPLARSTHTAPRELRGAVTAFAGNRVLQPVCRVRTVRRSRQVVGGVERRVLTEVVDDDVVAEVLVDGHESARWREWTVRPGDADDELLAALARQLGEAGAGPATGAHGLAVILGTPPVVRREPGRRRVRRGSPTSELVQGQLVGLVAQVPERDVAVRRDLPGAVHQLRVTFRRIRSLLASFESVLDAEDVDALRSELKWVNDLLGEVRDAEVVLARLLTRLDEQPGEVRSPMAVRVVHQSMRRRHDEAQRFVLAAMESPRYVEMLERLAEVADAPPWRKRARKRVRDVVPDLLRDDVARLGKRMTRLPASGDPDFAHRLHQARKAAKRVRYTAEACRPVYGKHARRLARSMKQFQQHLGEHHDAAMTSEVVREEAAAPGTDGRVAFALGRVDLVEEQAGLRIASEVPRAWTRHRPRKLSGWAR</sequence>
<dbReference type="SMART" id="SM00880">
    <property type="entry name" value="CHAD"/>
    <property type="match status" value="1"/>
</dbReference>
<dbReference type="InterPro" id="IPR007899">
    <property type="entry name" value="CHAD_dom"/>
</dbReference>
<dbReference type="PROSITE" id="PS51708">
    <property type="entry name" value="CHAD"/>
    <property type="match status" value="1"/>
</dbReference>
<gene>
    <name evidence="2" type="ORF">EKO23_01770</name>
</gene>
<evidence type="ECO:0000313" key="2">
    <source>
        <dbReference type="EMBL" id="RYP88642.1"/>
    </source>
</evidence>
<dbReference type="Gene3D" id="2.40.320.10">
    <property type="entry name" value="Hypothetical Protein Pfu-838710-001"/>
    <property type="match status" value="1"/>
</dbReference>
<dbReference type="SUPFAM" id="SSF55154">
    <property type="entry name" value="CYTH-like phosphatases"/>
    <property type="match status" value="1"/>
</dbReference>
<evidence type="ECO:0000259" key="1">
    <source>
        <dbReference type="PROSITE" id="PS51708"/>
    </source>
</evidence>
<dbReference type="Pfam" id="PF05235">
    <property type="entry name" value="CHAD"/>
    <property type="match status" value="1"/>
</dbReference>
<dbReference type="Gene3D" id="1.40.20.10">
    <property type="entry name" value="CHAD domain"/>
    <property type="match status" value="1"/>
</dbReference>
<comment type="caution">
    <text evidence="2">The sequence shown here is derived from an EMBL/GenBank/DDBJ whole genome shotgun (WGS) entry which is preliminary data.</text>
</comment>
<dbReference type="PANTHER" id="PTHR39339:SF1">
    <property type="entry name" value="CHAD DOMAIN-CONTAINING PROTEIN"/>
    <property type="match status" value="1"/>
</dbReference>
<dbReference type="Proteomes" id="UP000295198">
    <property type="component" value="Unassembled WGS sequence"/>
</dbReference>
<dbReference type="EMBL" id="SDKM01000002">
    <property type="protein sequence ID" value="RYP88642.1"/>
    <property type="molecule type" value="Genomic_DNA"/>
</dbReference>
<dbReference type="PANTHER" id="PTHR39339">
    <property type="entry name" value="SLR1444 PROTEIN"/>
    <property type="match status" value="1"/>
</dbReference>
<dbReference type="RefSeq" id="WP_134713464.1">
    <property type="nucleotide sequence ID" value="NZ_SDKM01000002.1"/>
</dbReference>
<evidence type="ECO:0000313" key="3">
    <source>
        <dbReference type="Proteomes" id="UP000295198"/>
    </source>
</evidence>
<dbReference type="InterPro" id="IPR038186">
    <property type="entry name" value="CHAD_dom_sf"/>
</dbReference>